<accession>W4K4I2</accession>
<dbReference type="Proteomes" id="UP000030671">
    <property type="component" value="Unassembled WGS sequence"/>
</dbReference>
<organism evidence="2 3">
    <name type="scientific">Heterobasidion irregulare (strain TC 32-1)</name>
    <dbReference type="NCBI Taxonomy" id="747525"/>
    <lineage>
        <taxon>Eukaryota</taxon>
        <taxon>Fungi</taxon>
        <taxon>Dikarya</taxon>
        <taxon>Basidiomycota</taxon>
        <taxon>Agaricomycotina</taxon>
        <taxon>Agaricomycetes</taxon>
        <taxon>Russulales</taxon>
        <taxon>Bondarzewiaceae</taxon>
        <taxon>Heterobasidion</taxon>
        <taxon>Heterobasidion annosum species complex</taxon>
    </lineage>
</organism>
<dbReference type="STRING" id="747525.W4K4I2"/>
<reference evidence="2 3" key="1">
    <citation type="journal article" date="2012" name="New Phytol.">
        <title>Insight into trade-off between wood decay and parasitism from the genome of a fungal forest pathogen.</title>
        <authorList>
            <person name="Olson A."/>
            <person name="Aerts A."/>
            <person name="Asiegbu F."/>
            <person name="Belbahri L."/>
            <person name="Bouzid O."/>
            <person name="Broberg A."/>
            <person name="Canback B."/>
            <person name="Coutinho P.M."/>
            <person name="Cullen D."/>
            <person name="Dalman K."/>
            <person name="Deflorio G."/>
            <person name="van Diepen L.T."/>
            <person name="Dunand C."/>
            <person name="Duplessis S."/>
            <person name="Durling M."/>
            <person name="Gonthier P."/>
            <person name="Grimwood J."/>
            <person name="Fossdal C.G."/>
            <person name="Hansson D."/>
            <person name="Henrissat B."/>
            <person name="Hietala A."/>
            <person name="Himmelstrand K."/>
            <person name="Hoffmeister D."/>
            <person name="Hogberg N."/>
            <person name="James T.Y."/>
            <person name="Karlsson M."/>
            <person name="Kohler A."/>
            <person name="Kues U."/>
            <person name="Lee Y.H."/>
            <person name="Lin Y.C."/>
            <person name="Lind M."/>
            <person name="Lindquist E."/>
            <person name="Lombard V."/>
            <person name="Lucas S."/>
            <person name="Lunden K."/>
            <person name="Morin E."/>
            <person name="Murat C."/>
            <person name="Park J."/>
            <person name="Raffaello T."/>
            <person name="Rouze P."/>
            <person name="Salamov A."/>
            <person name="Schmutz J."/>
            <person name="Solheim H."/>
            <person name="Stahlberg J."/>
            <person name="Velez H."/>
            <person name="de Vries R.P."/>
            <person name="Wiebenga A."/>
            <person name="Woodward S."/>
            <person name="Yakovlev I."/>
            <person name="Garbelotto M."/>
            <person name="Martin F."/>
            <person name="Grigoriev I.V."/>
            <person name="Stenlid J."/>
        </authorList>
    </citation>
    <scope>NUCLEOTIDE SEQUENCE [LARGE SCALE GENOMIC DNA]</scope>
    <source>
        <strain evidence="2 3">TC 32-1</strain>
    </source>
</reference>
<sequence length="170" mass="19122">MAEPENENEGEEEEEEEEEEESLAFFSIFAPSEPREQARLTSLSNLSALRLLNGVSIRSAPSVPTGTKRIKPGNRLVDLDGLQEIYTGKMLWIYDTRSNEDQCVRLVSQQGSNLYGTATADSWRARASHITELQVNLASGAMKIDFGGLDRWDYSERKRNLEEGSKSMVF</sequence>
<proteinExistence type="predicted"/>
<feature type="region of interest" description="Disordered" evidence="1">
    <location>
        <begin position="1"/>
        <end position="24"/>
    </location>
</feature>
<dbReference type="RefSeq" id="XP_009547380.1">
    <property type="nucleotide sequence ID" value="XM_009549085.1"/>
</dbReference>
<feature type="compositionally biased region" description="Acidic residues" evidence="1">
    <location>
        <begin position="1"/>
        <end position="22"/>
    </location>
</feature>
<evidence type="ECO:0000313" key="3">
    <source>
        <dbReference type="Proteomes" id="UP000030671"/>
    </source>
</evidence>
<name>W4K4I2_HETIT</name>
<protein>
    <submittedName>
        <fullName evidence="2">Uncharacterized protein</fullName>
    </submittedName>
</protein>
<evidence type="ECO:0000256" key="1">
    <source>
        <dbReference type="SAM" id="MobiDB-lite"/>
    </source>
</evidence>
<dbReference type="HOGENOM" id="CLU_1570840_0_0_1"/>
<gene>
    <name evidence="2" type="ORF">HETIRDRAFT_440437</name>
</gene>
<keyword evidence="3" id="KW-1185">Reference proteome</keyword>
<dbReference type="GeneID" id="20675260"/>
<dbReference type="EMBL" id="KI925459">
    <property type="protein sequence ID" value="ETW80659.1"/>
    <property type="molecule type" value="Genomic_DNA"/>
</dbReference>
<dbReference type="OrthoDB" id="204784at2759"/>
<dbReference type="eggNOG" id="ENOG502SNG1">
    <property type="taxonomic scope" value="Eukaryota"/>
</dbReference>
<evidence type="ECO:0000313" key="2">
    <source>
        <dbReference type="EMBL" id="ETW80659.1"/>
    </source>
</evidence>
<dbReference type="AlphaFoldDB" id="W4K4I2"/>
<dbReference type="InParanoid" id="W4K4I2"/>
<dbReference type="KEGG" id="hir:HETIRDRAFT_440437"/>